<keyword evidence="2" id="KW-1185">Reference proteome</keyword>
<gene>
    <name evidence="1" type="ORF">D9619_005816</name>
</gene>
<organism evidence="1 2">
    <name type="scientific">Psilocybe cf. subviscida</name>
    <dbReference type="NCBI Taxonomy" id="2480587"/>
    <lineage>
        <taxon>Eukaryota</taxon>
        <taxon>Fungi</taxon>
        <taxon>Dikarya</taxon>
        <taxon>Basidiomycota</taxon>
        <taxon>Agaricomycotina</taxon>
        <taxon>Agaricomycetes</taxon>
        <taxon>Agaricomycetidae</taxon>
        <taxon>Agaricales</taxon>
        <taxon>Agaricineae</taxon>
        <taxon>Strophariaceae</taxon>
        <taxon>Psilocybe</taxon>
    </lineage>
</organism>
<sequence>MTAECRCRLSQPTITHTHTHTRIASPFLDTGSGRASLVADFGVVVLAQYDPSYSKVVQCLPNTPNLFSAADTCAVLPLPLPTNHPLRRHHLYLDALTPCCIAGRLMRSGFGSLCLPQ</sequence>
<reference evidence="1 2" key="1">
    <citation type="journal article" date="2020" name="ISME J.">
        <title>Uncovering the hidden diversity of litter-decomposition mechanisms in mushroom-forming fungi.</title>
        <authorList>
            <person name="Floudas D."/>
            <person name="Bentzer J."/>
            <person name="Ahren D."/>
            <person name="Johansson T."/>
            <person name="Persson P."/>
            <person name="Tunlid A."/>
        </authorList>
    </citation>
    <scope>NUCLEOTIDE SEQUENCE [LARGE SCALE GENOMIC DNA]</scope>
    <source>
        <strain evidence="1 2">CBS 101986</strain>
    </source>
</reference>
<proteinExistence type="predicted"/>
<dbReference type="Proteomes" id="UP000567179">
    <property type="component" value="Unassembled WGS sequence"/>
</dbReference>
<comment type="caution">
    <text evidence="1">The sequence shown here is derived from an EMBL/GenBank/DDBJ whole genome shotgun (WGS) entry which is preliminary data.</text>
</comment>
<protein>
    <submittedName>
        <fullName evidence="1">Uncharacterized protein</fullName>
    </submittedName>
</protein>
<accession>A0A8H5BW52</accession>
<dbReference type="AlphaFoldDB" id="A0A8H5BW52"/>
<evidence type="ECO:0000313" key="1">
    <source>
        <dbReference type="EMBL" id="KAF5330336.1"/>
    </source>
</evidence>
<evidence type="ECO:0000313" key="2">
    <source>
        <dbReference type="Proteomes" id="UP000567179"/>
    </source>
</evidence>
<name>A0A8H5BW52_9AGAR</name>
<dbReference type="EMBL" id="JAACJJ010000001">
    <property type="protein sequence ID" value="KAF5330336.1"/>
    <property type="molecule type" value="Genomic_DNA"/>
</dbReference>